<keyword evidence="3" id="KW-0732">Signal</keyword>
<dbReference type="PANTHER" id="PTHR10357:SF210">
    <property type="entry name" value="MALTODEXTRIN GLUCOSIDASE"/>
    <property type="match status" value="1"/>
</dbReference>
<dbReference type="Gene3D" id="2.60.40.1180">
    <property type="entry name" value="Golgi alpha-mannosidase II"/>
    <property type="match status" value="1"/>
</dbReference>
<dbReference type="SMART" id="SM00642">
    <property type="entry name" value="Aamy"/>
    <property type="match status" value="1"/>
</dbReference>
<dbReference type="Gene3D" id="2.60.40.10">
    <property type="entry name" value="Immunoglobulins"/>
    <property type="match status" value="1"/>
</dbReference>
<evidence type="ECO:0000256" key="2">
    <source>
        <dbReference type="ARBA" id="ARBA00023295"/>
    </source>
</evidence>
<feature type="signal peptide" evidence="3">
    <location>
        <begin position="1"/>
        <end position="22"/>
    </location>
</feature>
<dbReference type="EMBL" id="SDHY01000009">
    <property type="protein sequence ID" value="RXK46541.1"/>
    <property type="molecule type" value="Genomic_DNA"/>
</dbReference>
<accession>A0A4Q1BX07</accession>
<dbReference type="SUPFAM" id="SSF51445">
    <property type="entry name" value="(Trans)glycosidases"/>
    <property type="match status" value="1"/>
</dbReference>
<dbReference type="InterPro" id="IPR015171">
    <property type="entry name" value="Cyc-maltodext_N"/>
</dbReference>
<dbReference type="SUPFAM" id="SSF81296">
    <property type="entry name" value="E set domains"/>
    <property type="match status" value="1"/>
</dbReference>
<feature type="domain" description="Glycosyl hydrolase family 13 catalytic" evidence="4">
    <location>
        <begin position="132"/>
        <end position="530"/>
    </location>
</feature>
<evidence type="ECO:0000313" key="6">
    <source>
        <dbReference type="Proteomes" id="UP000289455"/>
    </source>
</evidence>
<dbReference type="Gene3D" id="3.20.20.80">
    <property type="entry name" value="Glycosidases"/>
    <property type="match status" value="1"/>
</dbReference>
<name>A0A4Q1BX07_9BACT</name>
<protein>
    <submittedName>
        <fullName evidence="5">Alpha-amlyase</fullName>
    </submittedName>
</protein>
<dbReference type="GO" id="GO:0016829">
    <property type="term" value="F:lyase activity"/>
    <property type="evidence" value="ECO:0007669"/>
    <property type="project" value="UniProtKB-KW"/>
</dbReference>
<dbReference type="AlphaFoldDB" id="A0A4Q1BX07"/>
<evidence type="ECO:0000313" key="5">
    <source>
        <dbReference type="EMBL" id="RXK46541.1"/>
    </source>
</evidence>
<dbReference type="InterPro" id="IPR013783">
    <property type="entry name" value="Ig-like_fold"/>
</dbReference>
<keyword evidence="6" id="KW-1185">Reference proteome</keyword>
<dbReference type="InterPro" id="IPR013780">
    <property type="entry name" value="Glyco_hydro_b"/>
</dbReference>
<comment type="caution">
    <text evidence="5">The sequence shown here is derived from an EMBL/GenBank/DDBJ whole genome shotgun (WGS) entry which is preliminary data.</text>
</comment>
<dbReference type="InterPro" id="IPR017853">
    <property type="entry name" value="GH"/>
</dbReference>
<dbReference type="InterPro" id="IPR014756">
    <property type="entry name" value="Ig_E-set"/>
</dbReference>
<keyword evidence="1" id="KW-0378">Hydrolase</keyword>
<gene>
    <name evidence="5" type="ORF">ESB04_12005</name>
</gene>
<evidence type="ECO:0000256" key="1">
    <source>
        <dbReference type="ARBA" id="ARBA00022801"/>
    </source>
</evidence>
<reference evidence="5 6" key="1">
    <citation type="submission" date="2019-01" db="EMBL/GenBank/DDBJ databases">
        <title>Cytophagaceae bacterium strain CAR-16.</title>
        <authorList>
            <person name="Chen W.-M."/>
        </authorList>
    </citation>
    <scope>NUCLEOTIDE SEQUENCE [LARGE SCALE GENOMIC DNA]</scope>
    <source>
        <strain evidence="5 6">CAR-16</strain>
    </source>
</reference>
<organism evidence="5 6">
    <name type="scientific">Aquirufa rosea</name>
    <dbReference type="NCBI Taxonomy" id="2509241"/>
    <lineage>
        <taxon>Bacteria</taxon>
        <taxon>Pseudomonadati</taxon>
        <taxon>Bacteroidota</taxon>
        <taxon>Cytophagia</taxon>
        <taxon>Cytophagales</taxon>
        <taxon>Flectobacillaceae</taxon>
        <taxon>Aquirufa</taxon>
    </lineage>
</organism>
<dbReference type="GO" id="GO:0005975">
    <property type="term" value="P:carbohydrate metabolic process"/>
    <property type="evidence" value="ECO:0007669"/>
    <property type="project" value="InterPro"/>
</dbReference>
<dbReference type="Pfam" id="PF10438">
    <property type="entry name" value="Cyc-maltodext_C"/>
    <property type="match status" value="1"/>
</dbReference>
<dbReference type="SUPFAM" id="SSF51011">
    <property type="entry name" value="Glycosyl hydrolase domain"/>
    <property type="match status" value="1"/>
</dbReference>
<dbReference type="CDD" id="cd11340">
    <property type="entry name" value="AmyAc_bac_CMD_like_3"/>
    <property type="match status" value="1"/>
</dbReference>
<dbReference type="Pfam" id="PF09087">
    <property type="entry name" value="Cyc-maltodext_N"/>
    <property type="match status" value="1"/>
</dbReference>
<dbReference type="Pfam" id="PF00128">
    <property type="entry name" value="Alpha-amylase"/>
    <property type="match status" value="1"/>
</dbReference>
<evidence type="ECO:0000259" key="4">
    <source>
        <dbReference type="SMART" id="SM00642"/>
    </source>
</evidence>
<keyword evidence="5" id="KW-0456">Lyase</keyword>
<dbReference type="InterPro" id="IPR006047">
    <property type="entry name" value="GH13_cat_dom"/>
</dbReference>
<dbReference type="OrthoDB" id="9806009at2"/>
<dbReference type="PANTHER" id="PTHR10357">
    <property type="entry name" value="ALPHA-AMYLASE FAMILY MEMBER"/>
    <property type="match status" value="1"/>
</dbReference>
<sequence length="618" mass="70617">MNQFMKNLLFFLFLLTSLNGISQDKSIKVEPMNWWVGMKNPNLQLVIQGDQIKTAQVKSPKAGLSIIQVHQADSPNYLFVDVRIEKSAKVGIYPIQLFQHGKLIASISYALQAREPGSSSRESYSAKDVIYLITPDRFANGDPSNDVHPSMMEKEINRSNIYSRHGGDIQGIIDRLDYLKKMGYTAIWNMPLLENDQKVQSYHGYSITNHYQIDPRFGSNEKFKELCEEAKKRGIKVISDIVLNHIGSGHHWMKDLPFKNWINHGTQFVSTNHRRESQQDPHSSKADLKSQVDGWFVPSMPDLNQNNPFLAKYIIQNTIWWIEYAGLGGLRIDTYPYSEKKFSNAWTMAVAQEYPNMNMVGEEWSLNPIIPSYWQKGKINPDGYRSGLPSLMDFPLQNAIQEALNEPESWNQGLMKIYSVISSDIVYADPYNLVIFLDNHDMSRFYTQVKEDNDLFKMGLSLICTLRGIPQIYYGTELNFANPKSNEHGEIRKDFLGGWPGDAQDAVSGKQLKAQEKNTQEYLAKLLNWRKGNEAVTQGKMMHFAPKNGIYTYFRYTEKSKVMVIVNKNAHESLIDPTWYREILPAQAKLKDVMSGQISNLGNSIKVAPKSALIVEVL</sequence>
<dbReference type="Proteomes" id="UP000289455">
    <property type="component" value="Unassembled WGS sequence"/>
</dbReference>
<proteinExistence type="predicted"/>
<dbReference type="InterPro" id="IPR019492">
    <property type="entry name" value="Cyclo-malto-dextrinase_C"/>
</dbReference>
<evidence type="ECO:0000256" key="3">
    <source>
        <dbReference type="SAM" id="SignalP"/>
    </source>
</evidence>
<keyword evidence="2" id="KW-0326">Glycosidase</keyword>
<feature type="chain" id="PRO_5020305554" evidence="3">
    <location>
        <begin position="23"/>
        <end position="618"/>
    </location>
</feature>
<dbReference type="GO" id="GO:0016798">
    <property type="term" value="F:hydrolase activity, acting on glycosyl bonds"/>
    <property type="evidence" value="ECO:0007669"/>
    <property type="project" value="UniProtKB-KW"/>
</dbReference>